<dbReference type="InterPro" id="IPR036388">
    <property type="entry name" value="WH-like_DNA-bd_sf"/>
</dbReference>
<dbReference type="PANTHER" id="PTHR44942:SF4">
    <property type="entry name" value="METHYLTRANSFERASE TYPE 11 DOMAIN-CONTAINING PROTEIN"/>
    <property type="match status" value="1"/>
</dbReference>
<comment type="similarity">
    <text evidence="1">Belongs to the methyltransferase superfamily.</text>
</comment>
<dbReference type="InterPro" id="IPR029063">
    <property type="entry name" value="SAM-dependent_MTases_sf"/>
</dbReference>
<dbReference type="AlphaFoldDB" id="A0A382F8U5"/>
<dbReference type="InterPro" id="IPR011991">
    <property type="entry name" value="ArsR-like_HTH"/>
</dbReference>
<gene>
    <name evidence="5" type="ORF">METZ01_LOCUS211943</name>
</gene>
<feature type="non-terminal residue" evidence="5">
    <location>
        <position position="298"/>
    </location>
</feature>
<dbReference type="InterPro" id="IPR036390">
    <property type="entry name" value="WH_DNA-bd_sf"/>
</dbReference>
<dbReference type="Pfam" id="PF08241">
    <property type="entry name" value="Methyltransf_11"/>
    <property type="match status" value="1"/>
</dbReference>
<dbReference type="GO" id="GO:0008757">
    <property type="term" value="F:S-adenosylmethionine-dependent methyltransferase activity"/>
    <property type="evidence" value="ECO:0007669"/>
    <property type="project" value="InterPro"/>
</dbReference>
<dbReference type="Gene3D" id="1.10.10.10">
    <property type="entry name" value="Winged helix-like DNA-binding domain superfamily/Winged helix DNA-binding domain"/>
    <property type="match status" value="1"/>
</dbReference>
<dbReference type="PRINTS" id="PR00778">
    <property type="entry name" value="HTHARSR"/>
</dbReference>
<reference evidence="5" key="1">
    <citation type="submission" date="2018-05" db="EMBL/GenBank/DDBJ databases">
        <authorList>
            <person name="Lanie J.A."/>
            <person name="Ng W.-L."/>
            <person name="Kazmierczak K.M."/>
            <person name="Andrzejewski T.M."/>
            <person name="Davidsen T.M."/>
            <person name="Wayne K.J."/>
            <person name="Tettelin H."/>
            <person name="Glass J.I."/>
            <person name="Rusch D."/>
            <person name="Podicherti R."/>
            <person name="Tsui H.-C.T."/>
            <person name="Winkler M.E."/>
        </authorList>
    </citation>
    <scope>NUCLEOTIDE SEQUENCE</scope>
</reference>
<name>A0A382F8U5_9ZZZZ</name>
<dbReference type="InterPro" id="IPR013216">
    <property type="entry name" value="Methyltransf_11"/>
</dbReference>
<protein>
    <recommendedName>
        <fullName evidence="4">HTH arsR-type domain-containing protein</fullName>
    </recommendedName>
</protein>
<dbReference type="SMART" id="SM00418">
    <property type="entry name" value="HTH_ARSR"/>
    <property type="match status" value="1"/>
</dbReference>
<evidence type="ECO:0000259" key="4">
    <source>
        <dbReference type="PROSITE" id="PS50987"/>
    </source>
</evidence>
<evidence type="ECO:0000313" key="5">
    <source>
        <dbReference type="EMBL" id="SVB59089.1"/>
    </source>
</evidence>
<dbReference type="Gene3D" id="3.40.50.150">
    <property type="entry name" value="Vaccinia Virus protein VP39"/>
    <property type="match status" value="1"/>
</dbReference>
<dbReference type="PROSITE" id="PS50987">
    <property type="entry name" value="HTH_ARSR_2"/>
    <property type="match status" value="1"/>
</dbReference>
<sequence>MNTTTAPAILDRISALGDETRTRILALLERSEFTVTELGSVLQVSQPTVSRHLKALANEGWVEARVDGRNRHYSLATVLEDPARALWTIVREEIGGGSNYSADAERAHEVLKHRRLRSAKFFSTAAERWDEMRAELFGSAAGLAPLLGLLEQNWVVADLGVGTGALSEILAPFVRHVKAIDRSQQMLLAAARRLDGAPNVELRQGELEDLPIEDASLDVAVLALVLHYVVDPPKVISEVIRALRPGGRIVLVDMRLHDRGSTYGQDMGHVWPGFEMDRIKAWLIGGGFDHVRLVPLPP</sequence>
<keyword evidence="3" id="KW-0808">Transferase</keyword>
<dbReference type="PANTHER" id="PTHR44942">
    <property type="entry name" value="METHYLTRANSF_11 DOMAIN-CONTAINING PROTEIN"/>
    <property type="match status" value="1"/>
</dbReference>
<dbReference type="NCBIfam" id="NF033788">
    <property type="entry name" value="HTH_metalloreg"/>
    <property type="match status" value="1"/>
</dbReference>
<organism evidence="5">
    <name type="scientific">marine metagenome</name>
    <dbReference type="NCBI Taxonomy" id="408172"/>
    <lineage>
        <taxon>unclassified sequences</taxon>
        <taxon>metagenomes</taxon>
        <taxon>ecological metagenomes</taxon>
    </lineage>
</organism>
<feature type="non-terminal residue" evidence="5">
    <location>
        <position position="1"/>
    </location>
</feature>
<dbReference type="GO" id="GO:0003700">
    <property type="term" value="F:DNA-binding transcription factor activity"/>
    <property type="evidence" value="ECO:0007669"/>
    <property type="project" value="InterPro"/>
</dbReference>
<dbReference type="Pfam" id="PF01022">
    <property type="entry name" value="HTH_5"/>
    <property type="match status" value="1"/>
</dbReference>
<accession>A0A382F8U5</accession>
<dbReference type="InterPro" id="IPR051052">
    <property type="entry name" value="Diverse_substrate_MTase"/>
</dbReference>
<evidence type="ECO:0000256" key="1">
    <source>
        <dbReference type="ARBA" id="ARBA00008361"/>
    </source>
</evidence>
<dbReference type="CDD" id="cd00090">
    <property type="entry name" value="HTH_ARSR"/>
    <property type="match status" value="1"/>
</dbReference>
<dbReference type="SUPFAM" id="SSF53335">
    <property type="entry name" value="S-adenosyl-L-methionine-dependent methyltransferases"/>
    <property type="match status" value="1"/>
</dbReference>
<proteinExistence type="inferred from homology"/>
<evidence type="ECO:0000256" key="2">
    <source>
        <dbReference type="ARBA" id="ARBA00022603"/>
    </source>
</evidence>
<feature type="domain" description="HTH arsR-type" evidence="4">
    <location>
        <begin position="1"/>
        <end position="94"/>
    </location>
</feature>
<dbReference type="SUPFAM" id="SSF46785">
    <property type="entry name" value="Winged helix' DNA-binding domain"/>
    <property type="match status" value="1"/>
</dbReference>
<dbReference type="EMBL" id="UINC01048495">
    <property type="protein sequence ID" value="SVB59089.1"/>
    <property type="molecule type" value="Genomic_DNA"/>
</dbReference>
<dbReference type="CDD" id="cd02440">
    <property type="entry name" value="AdoMet_MTases"/>
    <property type="match status" value="1"/>
</dbReference>
<keyword evidence="2" id="KW-0489">Methyltransferase</keyword>
<evidence type="ECO:0000256" key="3">
    <source>
        <dbReference type="ARBA" id="ARBA00022679"/>
    </source>
</evidence>
<dbReference type="InterPro" id="IPR001845">
    <property type="entry name" value="HTH_ArsR_DNA-bd_dom"/>
</dbReference>
<dbReference type="GO" id="GO:0032259">
    <property type="term" value="P:methylation"/>
    <property type="evidence" value="ECO:0007669"/>
    <property type="project" value="UniProtKB-KW"/>
</dbReference>